<dbReference type="OrthoDB" id="27226at2759"/>
<dbReference type="HAMAP" id="MF_00009">
    <property type="entry name" value="Endoribonucl_YbeY"/>
    <property type="match status" value="1"/>
</dbReference>
<dbReference type="InterPro" id="IPR002036">
    <property type="entry name" value="YbeY"/>
</dbReference>
<evidence type="ECO:0000256" key="4">
    <source>
        <dbReference type="ARBA" id="ARBA00022723"/>
    </source>
</evidence>
<dbReference type="GO" id="GO:0004519">
    <property type="term" value="F:endonuclease activity"/>
    <property type="evidence" value="ECO:0007669"/>
    <property type="project" value="UniProtKB-KW"/>
</dbReference>
<dbReference type="InterPro" id="IPR020549">
    <property type="entry name" value="YbeY_CS"/>
</dbReference>
<name>A0A9W6BK12_9CHLO</name>
<keyword evidence="6" id="KW-0378">Hydrolase</keyword>
<dbReference type="Gene3D" id="3.30.1240.10">
    <property type="match status" value="1"/>
</dbReference>
<dbReference type="SUPFAM" id="SSF55486">
    <property type="entry name" value="Metalloproteases ('zincins'), catalytic domain"/>
    <property type="match status" value="1"/>
</dbReference>
<dbReference type="Pfam" id="PF08282">
    <property type="entry name" value="Hydrolase_3"/>
    <property type="match status" value="1"/>
</dbReference>
<dbReference type="InterPro" id="IPR023091">
    <property type="entry name" value="MetalPrtase_cat_dom_sf_prd"/>
</dbReference>
<dbReference type="PANTHER" id="PTHR46986">
    <property type="entry name" value="ENDORIBONUCLEASE YBEY, CHLOROPLASTIC"/>
    <property type="match status" value="1"/>
</dbReference>
<feature type="region of interest" description="Disordered" evidence="8">
    <location>
        <begin position="40"/>
        <end position="59"/>
    </location>
</feature>
<feature type="region of interest" description="Disordered" evidence="8">
    <location>
        <begin position="333"/>
        <end position="444"/>
    </location>
</feature>
<evidence type="ECO:0000256" key="2">
    <source>
        <dbReference type="ARBA" id="ARBA00010875"/>
    </source>
</evidence>
<evidence type="ECO:0000256" key="6">
    <source>
        <dbReference type="ARBA" id="ARBA00022801"/>
    </source>
</evidence>
<dbReference type="AlphaFoldDB" id="A0A9W6BK12"/>
<accession>A0A9W6BK12</accession>
<feature type="compositionally biased region" description="Low complexity" evidence="8">
    <location>
        <begin position="567"/>
        <end position="586"/>
    </location>
</feature>
<dbReference type="InterPro" id="IPR036412">
    <property type="entry name" value="HAD-like_sf"/>
</dbReference>
<protein>
    <submittedName>
        <fullName evidence="9">Uncharacterized protein</fullName>
    </submittedName>
</protein>
<dbReference type="PANTHER" id="PTHR46986:SF1">
    <property type="entry name" value="ENDORIBONUCLEASE YBEY, CHLOROPLASTIC"/>
    <property type="match status" value="1"/>
</dbReference>
<feature type="region of interest" description="Disordered" evidence="8">
    <location>
        <begin position="522"/>
        <end position="589"/>
    </location>
</feature>
<organism evidence="9 10">
    <name type="scientific">Pleodorina starrii</name>
    <dbReference type="NCBI Taxonomy" id="330485"/>
    <lineage>
        <taxon>Eukaryota</taxon>
        <taxon>Viridiplantae</taxon>
        <taxon>Chlorophyta</taxon>
        <taxon>core chlorophytes</taxon>
        <taxon>Chlorophyceae</taxon>
        <taxon>CS clade</taxon>
        <taxon>Chlamydomonadales</taxon>
        <taxon>Volvocaceae</taxon>
        <taxon>Pleodorina</taxon>
    </lineage>
</organism>
<keyword evidence="7" id="KW-0862">Zinc</keyword>
<evidence type="ECO:0000256" key="3">
    <source>
        <dbReference type="ARBA" id="ARBA00022722"/>
    </source>
</evidence>
<evidence type="ECO:0000313" key="9">
    <source>
        <dbReference type="EMBL" id="GLC53544.1"/>
    </source>
</evidence>
<dbReference type="Pfam" id="PF02130">
    <property type="entry name" value="YbeY"/>
    <property type="match status" value="1"/>
</dbReference>
<comment type="cofactor">
    <cofactor evidence="1">
        <name>Zn(2+)</name>
        <dbReference type="ChEBI" id="CHEBI:29105"/>
    </cofactor>
</comment>
<feature type="compositionally biased region" description="Gly residues" evidence="8">
    <location>
        <begin position="401"/>
        <end position="425"/>
    </location>
</feature>
<reference evidence="9 10" key="1">
    <citation type="journal article" date="2023" name="Commun. Biol.">
        <title>Reorganization of the ancestral sex-determining regions during the evolution of trioecy in Pleodorina starrii.</title>
        <authorList>
            <person name="Takahashi K."/>
            <person name="Suzuki S."/>
            <person name="Kawai-Toyooka H."/>
            <person name="Yamamoto K."/>
            <person name="Hamaji T."/>
            <person name="Ootsuki R."/>
            <person name="Yamaguchi H."/>
            <person name="Kawachi M."/>
            <person name="Higashiyama T."/>
            <person name="Nozaki H."/>
        </authorList>
    </citation>
    <scope>NUCLEOTIDE SEQUENCE [LARGE SCALE GENOMIC DNA]</scope>
    <source>
        <strain evidence="9 10">NIES-4479</strain>
    </source>
</reference>
<keyword evidence="4" id="KW-0479">Metal-binding</keyword>
<dbReference type="EMBL" id="BRXU01000008">
    <property type="protein sequence ID" value="GLC53544.1"/>
    <property type="molecule type" value="Genomic_DNA"/>
</dbReference>
<feature type="compositionally biased region" description="Low complexity" evidence="8">
    <location>
        <begin position="426"/>
        <end position="444"/>
    </location>
</feature>
<sequence>MRCLGPDKLRLLASPCIAASLVSRRARCLPCLQALPALSSPSAATGSGGPQPDGEADDDGIRFVYEIPRRFTLGVLRKRRMSPPTSAKPRIDLLVEGNPLGTSTTRVAPLSEELRTDAAAALTVVLRRKTLANPDWKMPRVALLSLVLCDDPHIRELNSRHRGKDAPTDVLSFEMDDDLDYRVHLPVKLMGDLVVSLDTAERQAAERGHSLLDECRILLVHGLLHLAGYDHERGREAHLAMAAEEAAVLSELGWRGQGLIAAAEEAAEENGGGGGGAGDADKKDEGAQAAAVAAAAVAAAAAKPPPKAAPRGGRGITAGAGAGFLWQQLAGGGAGEAEGKAEGGAADPGSKARKGKAAGGGGGRDAASSARPRQTPPPQPPSTSASSSSSSPPQQRPSRGKGSGGGGGGGGGPGPSRGGRGGGGAARAFAQSPAAAGPCSGPASSGRLYGTVGGAAAAAAAGGSMLPPVSYTGGPAWTRPSLLPGTIGAGRWLYGGTRSAAAATAAVRCFCGGGGGGSVAVAGPDGDGGSDGGVNRSSGAASTSTSTSTTVAIGSSSVSERSDSDDGAASTSSTSGSDSGGDVAAAEYGTRRRRRTREIAIVALDLDGTLLDSRSRILPSSVAAIRAAAAAGVAVVAATGKARPAALAAAAAAGLAEPGLLVWQQGPGVFLQGLAVHGRGGRALSDAALPHSVVEAAYSYSASSGVSLCAFLGDTCATPAMTPQLRELHTTYYEPLAEVVPSASSLLYGPPVRKLLFMSDPRTVSEELLPYWTAQLEGSGAQVMQAVPNMLEIVPSGVNKWAGVVRLLDHLGLPPSALMAVGDGGNDLEMVAGAGLGVAMGNAVPAVVAAADEVVAGHDHGGVAEAFERFVL</sequence>
<dbReference type="Gene3D" id="3.40.50.1000">
    <property type="entry name" value="HAD superfamily/HAD-like"/>
    <property type="match status" value="1"/>
</dbReference>
<evidence type="ECO:0000313" key="10">
    <source>
        <dbReference type="Proteomes" id="UP001165080"/>
    </source>
</evidence>
<dbReference type="Gene3D" id="3.40.390.30">
    <property type="entry name" value="Metalloproteases ('zincins'), catalytic domain"/>
    <property type="match status" value="1"/>
</dbReference>
<dbReference type="GO" id="GO:0006364">
    <property type="term" value="P:rRNA processing"/>
    <property type="evidence" value="ECO:0007669"/>
    <property type="project" value="InterPro"/>
</dbReference>
<proteinExistence type="inferred from homology"/>
<dbReference type="GO" id="GO:0046872">
    <property type="term" value="F:metal ion binding"/>
    <property type="evidence" value="ECO:0007669"/>
    <property type="project" value="UniProtKB-KW"/>
</dbReference>
<dbReference type="InterPro" id="IPR023214">
    <property type="entry name" value="HAD_sf"/>
</dbReference>
<evidence type="ECO:0000256" key="8">
    <source>
        <dbReference type="SAM" id="MobiDB-lite"/>
    </source>
</evidence>
<dbReference type="PROSITE" id="PS01306">
    <property type="entry name" value="UPF0054"/>
    <property type="match status" value="1"/>
</dbReference>
<evidence type="ECO:0000256" key="1">
    <source>
        <dbReference type="ARBA" id="ARBA00001947"/>
    </source>
</evidence>
<feature type="compositionally biased region" description="Low complexity" evidence="8">
    <location>
        <begin position="382"/>
        <end position="397"/>
    </location>
</feature>
<gene>
    <name evidence="9" type="primary">PLEST007039</name>
    <name evidence="9" type="ORF">PLESTB_000761000</name>
</gene>
<comment type="similarity">
    <text evidence="2">Belongs to the endoribonuclease YbeY family.</text>
</comment>
<keyword evidence="3" id="KW-0540">Nuclease</keyword>
<dbReference type="NCBIfam" id="TIGR00043">
    <property type="entry name" value="rRNA maturation RNase YbeY"/>
    <property type="match status" value="1"/>
</dbReference>
<evidence type="ECO:0000256" key="7">
    <source>
        <dbReference type="ARBA" id="ARBA00022833"/>
    </source>
</evidence>
<dbReference type="GO" id="GO:0004222">
    <property type="term" value="F:metalloendopeptidase activity"/>
    <property type="evidence" value="ECO:0007669"/>
    <property type="project" value="InterPro"/>
</dbReference>
<evidence type="ECO:0000256" key="5">
    <source>
        <dbReference type="ARBA" id="ARBA00022759"/>
    </source>
</evidence>
<keyword evidence="10" id="KW-1185">Reference proteome</keyword>
<feature type="compositionally biased region" description="Low complexity" evidence="8">
    <location>
        <begin position="533"/>
        <end position="559"/>
    </location>
</feature>
<keyword evidence="5" id="KW-0255">Endonuclease</keyword>
<feature type="region of interest" description="Disordered" evidence="8">
    <location>
        <begin position="266"/>
        <end position="285"/>
    </location>
</feature>
<comment type="caution">
    <text evidence="9">The sequence shown here is derived from an EMBL/GenBank/DDBJ whole genome shotgun (WGS) entry which is preliminary data.</text>
</comment>
<dbReference type="SUPFAM" id="SSF56784">
    <property type="entry name" value="HAD-like"/>
    <property type="match status" value="1"/>
</dbReference>
<dbReference type="Proteomes" id="UP001165080">
    <property type="component" value="Unassembled WGS sequence"/>
</dbReference>